<dbReference type="InterPro" id="IPR039424">
    <property type="entry name" value="SBP_5"/>
</dbReference>
<dbReference type="GO" id="GO:1904680">
    <property type="term" value="F:peptide transmembrane transporter activity"/>
    <property type="evidence" value="ECO:0007669"/>
    <property type="project" value="TreeGrafter"/>
</dbReference>
<dbReference type="InterPro" id="IPR030678">
    <property type="entry name" value="Peptide/Ni-bd"/>
</dbReference>
<dbReference type="Gene3D" id="3.10.105.10">
    <property type="entry name" value="Dipeptide-binding Protein, Domain 3"/>
    <property type="match status" value="1"/>
</dbReference>
<dbReference type="FunFam" id="3.90.76.10:FF:000001">
    <property type="entry name" value="Oligopeptide ABC transporter substrate-binding protein"/>
    <property type="match status" value="1"/>
</dbReference>
<evidence type="ECO:0000313" key="9">
    <source>
        <dbReference type="Proteomes" id="UP000003527"/>
    </source>
</evidence>
<reference evidence="8 9" key="1">
    <citation type="submission" date="2011-08" db="EMBL/GenBank/DDBJ databases">
        <title>The Genome Sequence of Oribacterium sp. ACB7.</title>
        <authorList>
            <consortium name="The Broad Institute Genome Sequencing Platform"/>
            <person name="Earl A."/>
            <person name="Ward D."/>
            <person name="Feldgarden M."/>
            <person name="Gevers D."/>
            <person name="Sizova M."/>
            <person name="Hazen A."/>
            <person name="Epstein S."/>
            <person name="Young S.K."/>
            <person name="Zeng Q."/>
            <person name="Gargeya S."/>
            <person name="Fitzgerald M."/>
            <person name="Haas B."/>
            <person name="Abouelleil A."/>
            <person name="Alvarado L."/>
            <person name="Arachchi H.M."/>
            <person name="Berlin A."/>
            <person name="Brown A."/>
            <person name="Chapman S.B."/>
            <person name="Chen Z."/>
            <person name="Dunbar C."/>
            <person name="Freedman E."/>
            <person name="Gearin G."/>
            <person name="Gellesch M."/>
            <person name="Goldberg J."/>
            <person name="Griggs A."/>
            <person name="Gujja S."/>
            <person name="Heiman D."/>
            <person name="Howarth C."/>
            <person name="Larson L."/>
            <person name="Lui A."/>
            <person name="MacDonald P.J.P."/>
            <person name="Montmayeur A."/>
            <person name="Murphy C."/>
            <person name="Neiman D."/>
            <person name="Pearson M."/>
            <person name="Priest M."/>
            <person name="Roberts A."/>
            <person name="Saif S."/>
            <person name="Shea T."/>
            <person name="Shenoy N."/>
            <person name="Sisk P."/>
            <person name="Stolte C."/>
            <person name="Sykes S."/>
            <person name="Wortman J."/>
            <person name="Nusbaum C."/>
            <person name="Birren B."/>
        </authorList>
    </citation>
    <scope>NUCLEOTIDE SEQUENCE [LARGE SCALE GENOMIC DNA]</scope>
    <source>
        <strain evidence="8 9">ACB7</strain>
    </source>
</reference>
<feature type="signal peptide" evidence="6">
    <location>
        <begin position="1"/>
        <end position="23"/>
    </location>
</feature>
<keyword evidence="3" id="KW-0813">Transport</keyword>
<dbReference type="PROSITE" id="PS51257">
    <property type="entry name" value="PROKAR_LIPOPROTEIN"/>
    <property type="match status" value="1"/>
</dbReference>
<evidence type="ECO:0000256" key="3">
    <source>
        <dbReference type="ARBA" id="ARBA00022448"/>
    </source>
</evidence>
<evidence type="ECO:0000259" key="7">
    <source>
        <dbReference type="Pfam" id="PF00496"/>
    </source>
</evidence>
<dbReference type="Proteomes" id="UP000003527">
    <property type="component" value="Unassembled WGS sequence"/>
</dbReference>
<organism evidence="8 9">
    <name type="scientific">Oribacterium asaccharolyticum ACB7</name>
    <dbReference type="NCBI Taxonomy" id="796944"/>
    <lineage>
        <taxon>Bacteria</taxon>
        <taxon>Bacillati</taxon>
        <taxon>Bacillota</taxon>
        <taxon>Clostridia</taxon>
        <taxon>Lachnospirales</taxon>
        <taxon>Lachnospiraceae</taxon>
        <taxon>Oribacterium</taxon>
    </lineage>
</organism>
<dbReference type="PIRSF" id="PIRSF002741">
    <property type="entry name" value="MppA"/>
    <property type="match status" value="1"/>
</dbReference>
<dbReference type="CDD" id="cd08504">
    <property type="entry name" value="PBP2_OppA"/>
    <property type="match status" value="1"/>
</dbReference>
<evidence type="ECO:0000256" key="4">
    <source>
        <dbReference type="ARBA" id="ARBA00022729"/>
    </source>
</evidence>
<protein>
    <recommendedName>
        <fullName evidence="7">Solute-binding protein family 5 domain-containing protein</fullName>
    </recommendedName>
</protein>
<dbReference type="PATRIC" id="fig|796944.3.peg.1131"/>
<gene>
    <name evidence="8" type="ORF">HMPREF9624_00418</name>
</gene>
<dbReference type="SUPFAM" id="SSF53850">
    <property type="entry name" value="Periplasmic binding protein-like II"/>
    <property type="match status" value="1"/>
</dbReference>
<evidence type="ECO:0000256" key="1">
    <source>
        <dbReference type="ARBA" id="ARBA00004196"/>
    </source>
</evidence>
<dbReference type="PANTHER" id="PTHR30290:SF10">
    <property type="entry name" value="PERIPLASMIC OLIGOPEPTIDE-BINDING PROTEIN-RELATED"/>
    <property type="match status" value="1"/>
</dbReference>
<dbReference type="AlphaFoldDB" id="G9WTQ8"/>
<feature type="region of interest" description="Disordered" evidence="5">
    <location>
        <begin position="27"/>
        <end position="57"/>
    </location>
</feature>
<dbReference type="InterPro" id="IPR000914">
    <property type="entry name" value="SBP_5_dom"/>
</dbReference>
<evidence type="ECO:0000256" key="6">
    <source>
        <dbReference type="SAM" id="SignalP"/>
    </source>
</evidence>
<comment type="similarity">
    <text evidence="2">Belongs to the bacterial solute-binding protein 5 family.</text>
</comment>
<proteinExistence type="inferred from homology"/>
<dbReference type="GO" id="GO:0043190">
    <property type="term" value="C:ATP-binding cassette (ABC) transporter complex"/>
    <property type="evidence" value="ECO:0007669"/>
    <property type="project" value="InterPro"/>
</dbReference>
<evidence type="ECO:0000313" key="8">
    <source>
        <dbReference type="EMBL" id="EHL12111.1"/>
    </source>
</evidence>
<comment type="subcellular location">
    <subcellularLocation>
        <location evidence="1">Cell envelope</location>
    </subcellularLocation>
</comment>
<keyword evidence="9" id="KW-1185">Reference proteome</keyword>
<evidence type="ECO:0000256" key="2">
    <source>
        <dbReference type="ARBA" id="ARBA00005695"/>
    </source>
</evidence>
<name>G9WTQ8_9FIRM</name>
<dbReference type="RefSeq" id="WP_009536323.1">
    <property type="nucleotide sequence ID" value="NZ_JH414504.1"/>
</dbReference>
<dbReference type="GO" id="GO:0030288">
    <property type="term" value="C:outer membrane-bounded periplasmic space"/>
    <property type="evidence" value="ECO:0007669"/>
    <property type="project" value="UniProtKB-ARBA"/>
</dbReference>
<dbReference type="FunFam" id="3.10.105.10:FF:000001">
    <property type="entry name" value="Oligopeptide ABC transporter, oligopeptide-binding protein"/>
    <property type="match status" value="1"/>
</dbReference>
<evidence type="ECO:0000256" key="5">
    <source>
        <dbReference type="SAM" id="MobiDB-lite"/>
    </source>
</evidence>
<comment type="caution">
    <text evidence="8">The sequence shown here is derived from an EMBL/GenBank/DDBJ whole genome shotgun (WGS) entry which is preliminary data.</text>
</comment>
<feature type="domain" description="Solute-binding protein family 5" evidence="7">
    <location>
        <begin position="91"/>
        <end position="479"/>
    </location>
</feature>
<dbReference type="Gene3D" id="3.90.76.10">
    <property type="entry name" value="Dipeptide-binding Protein, Domain 1"/>
    <property type="match status" value="1"/>
</dbReference>
<sequence>MKKTKLISAMLLAAVLLSACGGAKTVDGTKSGSDAASEQTAEKTSAGGSIDVQIGSSPETMDPALNSAADAANMILHAFTGLLTVDKNQNIVGGLAEKWETSEDGLTWTFHLRPDLKWSDGSDLTAEDFVYSWKRLADPSLAAPYGYDLLNMIEGYDKAANGDLDALAVSAPDSSTFVVKLSNPCTYFDKIASFISTSPVQKATVEENGDEWSTKPETYITSGPYKMTEYVDGDHITFEKNDYYYDAANITFDKIVFHLISDDNAAYTAYNQGELLLAKAIPSEEIPNLAGKEDFHVDPMMGTYYVSFNTQKAPFDNPKVREALSLAIDRNYVANTIMQGTYSPAVNFVGPGISDAAKDSQFAEVTKEKYGDFFNNDDYDANFAKAKELLAEAGYPDGQGFPQFSYLTNDTGYHKAVAEYLQDVWKKLGLNMTIDIQEWKTVTANRRNGNFDVARNGWVMDYDDPSNIINLFETGNGNNDGKYSNPEFDKLVEEARSTADVEKHYDYLHQAEQVILKDYGMAPIAYYSEFYLKSPKLQNVWYSPTGYYYFMYGTLAE</sequence>
<feature type="compositionally biased region" description="Polar residues" evidence="5">
    <location>
        <begin position="28"/>
        <end position="47"/>
    </location>
</feature>
<accession>G9WTQ8</accession>
<dbReference type="EMBL" id="AFZD01000016">
    <property type="protein sequence ID" value="EHL12111.1"/>
    <property type="molecule type" value="Genomic_DNA"/>
</dbReference>
<dbReference type="Pfam" id="PF00496">
    <property type="entry name" value="SBP_bac_5"/>
    <property type="match status" value="1"/>
</dbReference>
<dbReference type="Gene3D" id="3.40.190.10">
    <property type="entry name" value="Periplasmic binding protein-like II"/>
    <property type="match status" value="1"/>
</dbReference>
<dbReference type="HOGENOM" id="CLU_017028_0_3_9"/>
<keyword evidence="4 6" id="KW-0732">Signal</keyword>
<feature type="chain" id="PRO_5038674318" description="Solute-binding protein family 5 domain-containing protein" evidence="6">
    <location>
        <begin position="24"/>
        <end position="557"/>
    </location>
</feature>
<dbReference type="PANTHER" id="PTHR30290">
    <property type="entry name" value="PERIPLASMIC BINDING COMPONENT OF ABC TRANSPORTER"/>
    <property type="match status" value="1"/>
</dbReference>
<dbReference type="GO" id="GO:0015833">
    <property type="term" value="P:peptide transport"/>
    <property type="evidence" value="ECO:0007669"/>
    <property type="project" value="TreeGrafter"/>
</dbReference>